<evidence type="ECO:0000313" key="3">
    <source>
        <dbReference type="Proteomes" id="UP000076858"/>
    </source>
</evidence>
<evidence type="ECO:0000313" key="2">
    <source>
        <dbReference type="EMBL" id="KZS17863.1"/>
    </source>
</evidence>
<comment type="caution">
    <text evidence="2">The sequence shown here is derived from an EMBL/GenBank/DDBJ whole genome shotgun (WGS) entry which is preliminary data.</text>
</comment>
<dbReference type="EMBL" id="LRGB01000568">
    <property type="protein sequence ID" value="KZS17863.1"/>
    <property type="molecule type" value="Genomic_DNA"/>
</dbReference>
<name>A0A162NCT1_9CRUS</name>
<keyword evidence="1" id="KW-1133">Transmembrane helix</keyword>
<evidence type="ECO:0000256" key="1">
    <source>
        <dbReference type="SAM" id="Phobius"/>
    </source>
</evidence>
<feature type="transmembrane region" description="Helical" evidence="1">
    <location>
        <begin position="6"/>
        <end position="23"/>
    </location>
</feature>
<reference evidence="2 3" key="1">
    <citation type="submission" date="2016-03" db="EMBL/GenBank/DDBJ databases">
        <title>EvidentialGene: Evidence-directed Construction of Genes on Genomes.</title>
        <authorList>
            <person name="Gilbert D.G."/>
            <person name="Choi J.-H."/>
            <person name="Mockaitis K."/>
            <person name="Colbourne J."/>
            <person name="Pfrender M."/>
        </authorList>
    </citation>
    <scope>NUCLEOTIDE SEQUENCE [LARGE SCALE GENOMIC DNA]</scope>
    <source>
        <strain evidence="2 3">Xinb3</strain>
        <tissue evidence="2">Complete organism</tissue>
    </source>
</reference>
<dbReference type="Proteomes" id="UP000076858">
    <property type="component" value="Unassembled WGS sequence"/>
</dbReference>
<keyword evidence="1" id="KW-0472">Membrane</keyword>
<keyword evidence="3" id="KW-1185">Reference proteome</keyword>
<proteinExistence type="predicted"/>
<protein>
    <submittedName>
        <fullName evidence="2">Uncharacterized protein</fullName>
    </submittedName>
</protein>
<keyword evidence="1" id="KW-0812">Transmembrane</keyword>
<dbReference type="AlphaFoldDB" id="A0A162NCT1"/>
<gene>
    <name evidence="2" type="ORF">APZ42_015867</name>
</gene>
<accession>A0A162NCT1</accession>
<sequence>MTTHFVLFYFVSVCFAPLFVLTLNKFKGHCLADEPLATTSTKRYLRHLECRILASEQAHLYVAFTDTFLFPRFQ</sequence>
<organism evidence="2 3">
    <name type="scientific">Daphnia magna</name>
    <dbReference type="NCBI Taxonomy" id="35525"/>
    <lineage>
        <taxon>Eukaryota</taxon>
        <taxon>Metazoa</taxon>
        <taxon>Ecdysozoa</taxon>
        <taxon>Arthropoda</taxon>
        <taxon>Crustacea</taxon>
        <taxon>Branchiopoda</taxon>
        <taxon>Diplostraca</taxon>
        <taxon>Cladocera</taxon>
        <taxon>Anomopoda</taxon>
        <taxon>Daphniidae</taxon>
        <taxon>Daphnia</taxon>
    </lineage>
</organism>